<name>A0A4P8I7V2_9FIRM</name>
<dbReference type="AlphaFoldDB" id="A0A4P8I7V2"/>
<keyword evidence="1" id="KW-1133">Transmembrane helix</keyword>
<organism evidence="3 4">
    <name type="scientific">Anaerostipes rhamnosivorans</name>
    <dbReference type="NCBI Taxonomy" id="1229621"/>
    <lineage>
        <taxon>Bacteria</taxon>
        <taxon>Bacillati</taxon>
        <taxon>Bacillota</taxon>
        <taxon>Clostridia</taxon>
        <taxon>Lachnospirales</taxon>
        <taxon>Lachnospiraceae</taxon>
        <taxon>Anaerostipes</taxon>
    </lineage>
</organism>
<dbReference type="Proteomes" id="UP000298653">
    <property type="component" value="Chromosome"/>
</dbReference>
<evidence type="ECO:0000259" key="2">
    <source>
        <dbReference type="Pfam" id="PF14285"/>
    </source>
</evidence>
<feature type="domain" description="DUF4367" evidence="2">
    <location>
        <begin position="121"/>
        <end position="224"/>
    </location>
</feature>
<evidence type="ECO:0000313" key="4">
    <source>
        <dbReference type="Proteomes" id="UP000298653"/>
    </source>
</evidence>
<dbReference type="Pfam" id="PF14285">
    <property type="entry name" value="DUF4367"/>
    <property type="match status" value="1"/>
</dbReference>
<gene>
    <name evidence="3" type="ORF">AR1Y2_0074</name>
</gene>
<sequence length="228" mass="26699">MSTKDKKDRNEELFDHMIKYGTSEWADDISPDDIPEEDLSNQLNQKMGTMFASARKKANRKRRFVTARRVAAVFLVFLTMASITVMSVEAFRVPVLNFIFKSNKDNNSLTEIEPTTKDPDFTFKYIPSGYHFVKKTVAENNSYFMYEYKDNNDNWISIELNSDISSKNYSAIDKTDYVQFVNNHTSYYFLQGESKQLLWYQNKFIHKISSSLSKDELLKIAVNIKYKQ</sequence>
<feature type="transmembrane region" description="Helical" evidence="1">
    <location>
        <begin position="70"/>
        <end position="91"/>
    </location>
</feature>
<dbReference type="OrthoDB" id="2065008at2"/>
<reference evidence="3 4" key="1">
    <citation type="submission" date="2019-05" db="EMBL/GenBank/DDBJ databases">
        <title>Complete genome sequencing of Anaerostipes rhamnosivorans.</title>
        <authorList>
            <person name="Bui T.P.N."/>
            <person name="de Vos W.M."/>
        </authorList>
    </citation>
    <scope>NUCLEOTIDE SEQUENCE [LARGE SCALE GENOMIC DNA]</scope>
    <source>
        <strain evidence="3 4">1y2</strain>
    </source>
</reference>
<keyword evidence="1" id="KW-0812">Transmembrane</keyword>
<evidence type="ECO:0000313" key="3">
    <source>
        <dbReference type="EMBL" id="QCP33528.1"/>
    </source>
</evidence>
<dbReference type="EMBL" id="CP040058">
    <property type="protein sequence ID" value="QCP33528.1"/>
    <property type="molecule type" value="Genomic_DNA"/>
</dbReference>
<dbReference type="InterPro" id="IPR025377">
    <property type="entry name" value="DUF4367"/>
</dbReference>
<keyword evidence="1" id="KW-0472">Membrane</keyword>
<dbReference type="KEGG" id="arf:AR1Y2_0074"/>
<keyword evidence="4" id="KW-1185">Reference proteome</keyword>
<accession>A0A4P8I7V2</accession>
<proteinExistence type="predicted"/>
<protein>
    <recommendedName>
        <fullName evidence="2">DUF4367 domain-containing protein</fullName>
    </recommendedName>
</protein>
<dbReference type="RefSeq" id="WP_137327193.1">
    <property type="nucleotide sequence ID" value="NZ_CP040058.1"/>
</dbReference>
<evidence type="ECO:0000256" key="1">
    <source>
        <dbReference type="SAM" id="Phobius"/>
    </source>
</evidence>